<comment type="caution">
    <text evidence="1">The sequence shown here is derived from an EMBL/GenBank/DDBJ whole genome shotgun (WGS) entry which is preliminary data.</text>
</comment>
<dbReference type="AlphaFoldDB" id="A0AAD7IDC7"/>
<organism evidence="1 2">
    <name type="scientific">Mycena metata</name>
    <dbReference type="NCBI Taxonomy" id="1033252"/>
    <lineage>
        <taxon>Eukaryota</taxon>
        <taxon>Fungi</taxon>
        <taxon>Dikarya</taxon>
        <taxon>Basidiomycota</taxon>
        <taxon>Agaricomycotina</taxon>
        <taxon>Agaricomycetes</taxon>
        <taxon>Agaricomycetidae</taxon>
        <taxon>Agaricales</taxon>
        <taxon>Marasmiineae</taxon>
        <taxon>Mycenaceae</taxon>
        <taxon>Mycena</taxon>
    </lineage>
</organism>
<keyword evidence="2" id="KW-1185">Reference proteome</keyword>
<accession>A0AAD7IDC7</accession>
<dbReference type="EMBL" id="JARKIB010000102">
    <property type="protein sequence ID" value="KAJ7740549.1"/>
    <property type="molecule type" value="Genomic_DNA"/>
</dbReference>
<gene>
    <name evidence="1" type="ORF">B0H16DRAFT_1728911</name>
</gene>
<evidence type="ECO:0000313" key="1">
    <source>
        <dbReference type="EMBL" id="KAJ7740549.1"/>
    </source>
</evidence>
<sequence length="370" mass="41187">MDDVLANITLAASLPLRFHIIVRSSDPVLDFGSLAPHMLRATHFTLESDDQLTLSRLHQSFKGISGPLLRHFALFFRRDRQNTPRDCTPLLPRSWFSGQLQALEVLHVCCAAMPFADLHLPALRVFRMWGVHRQYSIDFRTLSGVICNSPLLQDVSLRRFTCTGLRSFDTLPVLRSTSVRTLELGFPCDGSLGRLASLFEFPSLSDLLLEISTLGHVRQTELLRPQLLATVASLTISNPSARSVPFDFPYTHLFLLFPCLRALDLSLSHPRVFADLVLTSSLHFRAHAVALLPRLASLTVNHTGMRDLYEFASCYPVDLALGHPCVSLSRIRAVFGVDVPHGPPTMDEAAASSWLASNVLHFDVHTFSSP</sequence>
<name>A0AAD7IDC7_9AGAR</name>
<dbReference type="Proteomes" id="UP001215598">
    <property type="component" value="Unassembled WGS sequence"/>
</dbReference>
<evidence type="ECO:0000313" key="2">
    <source>
        <dbReference type="Proteomes" id="UP001215598"/>
    </source>
</evidence>
<proteinExistence type="predicted"/>
<reference evidence="1" key="1">
    <citation type="submission" date="2023-03" db="EMBL/GenBank/DDBJ databases">
        <title>Massive genome expansion in bonnet fungi (Mycena s.s.) driven by repeated elements and novel gene families across ecological guilds.</title>
        <authorList>
            <consortium name="Lawrence Berkeley National Laboratory"/>
            <person name="Harder C.B."/>
            <person name="Miyauchi S."/>
            <person name="Viragh M."/>
            <person name="Kuo A."/>
            <person name="Thoen E."/>
            <person name="Andreopoulos B."/>
            <person name="Lu D."/>
            <person name="Skrede I."/>
            <person name="Drula E."/>
            <person name="Henrissat B."/>
            <person name="Morin E."/>
            <person name="Kohler A."/>
            <person name="Barry K."/>
            <person name="LaButti K."/>
            <person name="Morin E."/>
            <person name="Salamov A."/>
            <person name="Lipzen A."/>
            <person name="Mereny Z."/>
            <person name="Hegedus B."/>
            <person name="Baldrian P."/>
            <person name="Stursova M."/>
            <person name="Weitz H."/>
            <person name="Taylor A."/>
            <person name="Grigoriev I.V."/>
            <person name="Nagy L.G."/>
            <person name="Martin F."/>
            <person name="Kauserud H."/>
        </authorList>
    </citation>
    <scope>NUCLEOTIDE SEQUENCE</scope>
    <source>
        <strain evidence="1">CBHHK182m</strain>
    </source>
</reference>
<protein>
    <submittedName>
        <fullName evidence="1">Uncharacterized protein</fullName>
    </submittedName>
</protein>